<evidence type="ECO:0000259" key="5">
    <source>
        <dbReference type="PROSITE" id="PS50968"/>
    </source>
</evidence>
<dbReference type="PANTHER" id="PTHR23151">
    <property type="entry name" value="DIHYDROLIPOAMIDE ACETYL/SUCCINYL-TRANSFERASE-RELATED"/>
    <property type="match status" value="1"/>
</dbReference>
<dbReference type="KEGG" id="mlut:JET14_17390"/>
<gene>
    <name evidence="6" type="ORF">JET14_17390</name>
</gene>
<dbReference type="Gene3D" id="4.10.320.10">
    <property type="entry name" value="E3-binding domain"/>
    <property type="match status" value="1"/>
</dbReference>
<keyword evidence="3" id="KW-0450">Lipoyl</keyword>
<reference evidence="6 7" key="1">
    <citation type="submission" date="2020-12" db="EMBL/GenBank/DDBJ databases">
        <authorList>
            <person name="Zheng R.K."/>
            <person name="Sun C.M."/>
        </authorList>
    </citation>
    <scope>NUCLEOTIDE SEQUENCE [LARGE SCALE GENOMIC DNA]</scope>
    <source>
        <strain evidence="6 7">ZRK001</strain>
    </source>
</reference>
<evidence type="ECO:0000313" key="7">
    <source>
        <dbReference type="Proteomes" id="UP000596083"/>
    </source>
</evidence>
<dbReference type="InterPro" id="IPR045257">
    <property type="entry name" value="E2/Pdx1"/>
</dbReference>
<dbReference type="InterPro" id="IPR003016">
    <property type="entry name" value="2-oxoA_DH_lipoyl-BS"/>
</dbReference>
<dbReference type="InterPro" id="IPR011053">
    <property type="entry name" value="Single_hybrid_motif"/>
</dbReference>
<dbReference type="Gene3D" id="2.40.50.100">
    <property type="match status" value="2"/>
</dbReference>
<dbReference type="PANTHER" id="PTHR23151:SF75">
    <property type="entry name" value="DIHYDROLIPOYLLYSINE-RESIDUE ACETYLTRANSFERASE COMPONENT 5 OF PYRUVATE DEHYDROGENASE COMPLEX, CHLOROPLASTIC"/>
    <property type="match status" value="1"/>
</dbReference>
<protein>
    <recommendedName>
        <fullName evidence="5">Lipoyl-binding domain-containing protein</fullName>
    </recommendedName>
</protein>
<organism evidence="6 7">
    <name type="scientific">Martelella lutilitoris</name>
    <dbReference type="NCBI Taxonomy" id="2583532"/>
    <lineage>
        <taxon>Bacteria</taxon>
        <taxon>Pseudomonadati</taxon>
        <taxon>Pseudomonadota</taxon>
        <taxon>Alphaproteobacteria</taxon>
        <taxon>Hyphomicrobiales</taxon>
        <taxon>Aurantimonadaceae</taxon>
        <taxon>Martelella</taxon>
    </lineage>
</organism>
<name>A0A7T7HIW3_9HYPH</name>
<dbReference type="PROSITE" id="PS50968">
    <property type="entry name" value="BIOTINYL_LIPOYL"/>
    <property type="match status" value="2"/>
</dbReference>
<dbReference type="GO" id="GO:0006086">
    <property type="term" value="P:pyruvate decarboxylation to acetyl-CoA"/>
    <property type="evidence" value="ECO:0007669"/>
    <property type="project" value="InterPro"/>
</dbReference>
<dbReference type="GO" id="GO:0045254">
    <property type="term" value="C:pyruvate dehydrogenase complex"/>
    <property type="evidence" value="ECO:0007669"/>
    <property type="project" value="InterPro"/>
</dbReference>
<dbReference type="SUPFAM" id="SSF51230">
    <property type="entry name" value="Single hybrid motif"/>
    <property type="match status" value="2"/>
</dbReference>
<comment type="cofactor">
    <cofactor evidence="1">
        <name>(R)-lipoate</name>
        <dbReference type="ChEBI" id="CHEBI:83088"/>
    </cofactor>
</comment>
<evidence type="ECO:0000256" key="4">
    <source>
        <dbReference type="SAM" id="MobiDB-lite"/>
    </source>
</evidence>
<evidence type="ECO:0000256" key="3">
    <source>
        <dbReference type="ARBA" id="ARBA00022823"/>
    </source>
</evidence>
<proteinExistence type="inferred from homology"/>
<dbReference type="AlphaFoldDB" id="A0A7T7HIW3"/>
<dbReference type="PROSITE" id="PS00189">
    <property type="entry name" value="LIPOYL"/>
    <property type="match status" value="2"/>
</dbReference>
<evidence type="ECO:0000256" key="1">
    <source>
        <dbReference type="ARBA" id="ARBA00001938"/>
    </source>
</evidence>
<sequence>MPHDVIMPALGMAQDTGKIVRWLKKSGEPVSSGEAIMEVETDKAVMEVEAAADGFLSAVSAGDGDDVPVGSVVAVIVESADDVQEAMSGEAPEANAKEDAGKAGEETLPEGAEIIMPALGMAQDTGLIVNWCREPGDKVSASDILLEVETDKSVMEVEAGHDGYVAAILAEANEAVPVGSVIALISAEEPERPVRRSAKAAPQPQSAPAAKAEDAASDNSKAPSKPKAPAKPVAPVEGRILASPKARRLAREQGLDLARLAEEGVAQPYHASDLEILRGLGARVGTSPAAVPAAVPLHIEARVPASGFSALMDWLRKETVDAPSSSRIWLGFASAALRSADARDRIVAGIEMPGGSIMRFANADRMRLGATLEEAEEGDADIILRDLTGSAVTRATARAETAPVLTIGRDRDDFIIGLDYHDGQLSEAAALAFVTGFAGRIDEPLRHLL</sequence>
<dbReference type="Proteomes" id="UP000596083">
    <property type="component" value="Chromosome"/>
</dbReference>
<evidence type="ECO:0000313" key="6">
    <source>
        <dbReference type="EMBL" id="QQM30038.1"/>
    </source>
</evidence>
<feature type="domain" description="Lipoyl-binding" evidence="5">
    <location>
        <begin position="2"/>
        <end position="77"/>
    </location>
</feature>
<feature type="domain" description="Lipoyl-binding" evidence="5">
    <location>
        <begin position="111"/>
        <end position="186"/>
    </location>
</feature>
<comment type="similarity">
    <text evidence="2">Belongs to the 2-oxoacid dehydrogenase family.</text>
</comment>
<accession>A0A7T7HIW3</accession>
<dbReference type="EMBL" id="CP066786">
    <property type="protein sequence ID" value="QQM30038.1"/>
    <property type="molecule type" value="Genomic_DNA"/>
</dbReference>
<dbReference type="Pfam" id="PF02817">
    <property type="entry name" value="E3_binding"/>
    <property type="match status" value="1"/>
</dbReference>
<feature type="region of interest" description="Disordered" evidence="4">
    <location>
        <begin position="189"/>
        <end position="237"/>
    </location>
</feature>
<evidence type="ECO:0000256" key="2">
    <source>
        <dbReference type="ARBA" id="ARBA00007317"/>
    </source>
</evidence>
<dbReference type="GO" id="GO:0016746">
    <property type="term" value="F:acyltransferase activity"/>
    <property type="evidence" value="ECO:0007669"/>
    <property type="project" value="InterPro"/>
</dbReference>
<dbReference type="InterPro" id="IPR004167">
    <property type="entry name" value="PSBD"/>
</dbReference>
<dbReference type="Pfam" id="PF00364">
    <property type="entry name" value="Biotin_lipoyl"/>
    <property type="match status" value="2"/>
</dbReference>
<dbReference type="RefSeq" id="WP_200335142.1">
    <property type="nucleotide sequence ID" value="NZ_CP066786.1"/>
</dbReference>
<dbReference type="CDD" id="cd06849">
    <property type="entry name" value="lipoyl_domain"/>
    <property type="match status" value="2"/>
</dbReference>
<dbReference type="InterPro" id="IPR036625">
    <property type="entry name" value="E3-bd_dom_sf"/>
</dbReference>
<dbReference type="InterPro" id="IPR000089">
    <property type="entry name" value="Biotin_lipoyl"/>
</dbReference>
<feature type="compositionally biased region" description="Low complexity" evidence="4">
    <location>
        <begin position="217"/>
        <end position="236"/>
    </location>
</feature>
<feature type="compositionally biased region" description="Low complexity" evidence="4">
    <location>
        <begin position="199"/>
        <end position="210"/>
    </location>
</feature>